<keyword evidence="4" id="KW-1185">Reference proteome</keyword>
<dbReference type="AlphaFoldDB" id="A0A2P8A4F9"/>
<feature type="compositionally biased region" description="Basic and acidic residues" evidence="1">
    <location>
        <begin position="73"/>
        <end position="107"/>
    </location>
</feature>
<dbReference type="Proteomes" id="UP000243723">
    <property type="component" value="Unassembled WGS sequence"/>
</dbReference>
<dbReference type="Pfam" id="PF11976">
    <property type="entry name" value="Rad60-SLD"/>
    <property type="match status" value="1"/>
</dbReference>
<feature type="compositionally biased region" description="Low complexity" evidence="1">
    <location>
        <begin position="239"/>
        <end position="253"/>
    </location>
</feature>
<feature type="compositionally biased region" description="Basic and acidic residues" evidence="1">
    <location>
        <begin position="156"/>
        <end position="165"/>
    </location>
</feature>
<dbReference type="OrthoDB" id="3365399at2759"/>
<dbReference type="InterPro" id="IPR000626">
    <property type="entry name" value="Ubiquitin-like_dom"/>
</dbReference>
<reference evidence="3 4" key="1">
    <citation type="submission" date="2017-05" db="EMBL/GenBank/DDBJ databases">
        <title>Draft genome sequence of Elsinoe australis.</title>
        <authorList>
            <person name="Cheng Q."/>
        </authorList>
    </citation>
    <scope>NUCLEOTIDE SEQUENCE [LARGE SCALE GENOMIC DNA]</scope>
    <source>
        <strain evidence="3 4">NL1</strain>
    </source>
</reference>
<feature type="region of interest" description="Disordered" evidence="1">
    <location>
        <begin position="371"/>
        <end position="390"/>
    </location>
</feature>
<dbReference type="EMBL" id="NHZQ01000067">
    <property type="protein sequence ID" value="PSK55343.1"/>
    <property type="molecule type" value="Genomic_DNA"/>
</dbReference>
<comment type="caution">
    <text evidence="3">The sequence shown here is derived from an EMBL/GenBank/DDBJ whole genome shotgun (WGS) entry which is preliminary data.</text>
</comment>
<evidence type="ECO:0000256" key="1">
    <source>
        <dbReference type="SAM" id="MobiDB-lite"/>
    </source>
</evidence>
<name>A0A2P8A4F9_9PEZI</name>
<evidence type="ECO:0000259" key="2">
    <source>
        <dbReference type="PROSITE" id="PS50053"/>
    </source>
</evidence>
<feature type="domain" description="Ubiquitin-like" evidence="2">
    <location>
        <begin position="399"/>
        <end position="471"/>
    </location>
</feature>
<dbReference type="InterPro" id="IPR022617">
    <property type="entry name" value="Rad60/SUMO-like_dom"/>
</dbReference>
<feature type="compositionally biased region" description="Low complexity" evidence="1">
    <location>
        <begin position="21"/>
        <end position="40"/>
    </location>
</feature>
<evidence type="ECO:0000313" key="4">
    <source>
        <dbReference type="Proteomes" id="UP000243723"/>
    </source>
</evidence>
<organism evidence="3 4">
    <name type="scientific">Elsinoe australis</name>
    <dbReference type="NCBI Taxonomy" id="40998"/>
    <lineage>
        <taxon>Eukaryota</taxon>
        <taxon>Fungi</taxon>
        <taxon>Dikarya</taxon>
        <taxon>Ascomycota</taxon>
        <taxon>Pezizomycotina</taxon>
        <taxon>Dothideomycetes</taxon>
        <taxon>Dothideomycetidae</taxon>
        <taxon>Myriangiales</taxon>
        <taxon>Elsinoaceae</taxon>
        <taxon>Elsinoe</taxon>
    </lineage>
</organism>
<gene>
    <name evidence="3" type="ORF">B9Z65_2732</name>
</gene>
<protein>
    <recommendedName>
        <fullName evidence="2">Ubiquitin-like domain-containing protein</fullName>
    </recommendedName>
</protein>
<dbReference type="Gene3D" id="3.10.20.90">
    <property type="entry name" value="Phosphatidylinositol 3-kinase Catalytic Subunit, Chain A, domain 1"/>
    <property type="match status" value="1"/>
</dbReference>
<feature type="compositionally biased region" description="Acidic residues" evidence="1">
    <location>
        <begin position="184"/>
        <end position="194"/>
    </location>
</feature>
<dbReference type="SUPFAM" id="SSF54236">
    <property type="entry name" value="Ubiquitin-like"/>
    <property type="match status" value="1"/>
</dbReference>
<dbReference type="PROSITE" id="PS50053">
    <property type="entry name" value="UBIQUITIN_2"/>
    <property type="match status" value="1"/>
</dbReference>
<feature type="region of interest" description="Disordered" evidence="1">
    <location>
        <begin position="1"/>
        <end position="254"/>
    </location>
</feature>
<accession>A0A2P8A4F9</accession>
<proteinExistence type="predicted"/>
<feature type="compositionally biased region" description="Basic and acidic residues" evidence="1">
    <location>
        <begin position="118"/>
        <end position="138"/>
    </location>
</feature>
<dbReference type="InterPro" id="IPR029071">
    <property type="entry name" value="Ubiquitin-like_domsf"/>
</dbReference>
<evidence type="ECO:0000313" key="3">
    <source>
        <dbReference type="EMBL" id="PSK55343.1"/>
    </source>
</evidence>
<sequence length="471" mass="53406">MATDTNPVPLAPKRSLFAKRPTWAASTTSTSPNPAPAATPEEIFNSPSNALPQLLKEKEERRRRKVEKAQAQARKEKEARRKSDEARRKSEEGSAKKRRISDKDYERFGLVSPAKKALQGEERNEEGAHEDVEEETRGRSRKREWEQEDDVSPGHGDPEDQESTKPTRKSPRNMLRTNNVISLSDDDDDDENDNNDLYTLSPRPASKSVPTSPPPDSDEEFPELAALARERRRKRELEAASGTPGSATSAAASKEPDFDPVIKVLVTSPLANTKPLLVHRKLSQRFMEIRQVWCQRQRFDEEMSQGVFLVYKMRKIYDVTTCKSLGIRVDSEGAVLPERSREGFADRDDEAGRVHVVAVTEEAFEEMKRLREEKRRGATGSEDAEDGKVEEGEEEVKKIRVLLKAKGFKDYRLKVKPTTTIHKIASAFKREYKLAGEQEVILKQDGEALDADEEVQNTEIEDMDCIEVYLK</sequence>